<proteinExistence type="predicted"/>
<comment type="caution">
    <text evidence="2">The sequence shown here is derived from an EMBL/GenBank/DDBJ whole genome shotgun (WGS) entry which is preliminary data.</text>
</comment>
<evidence type="ECO:0000313" key="2">
    <source>
        <dbReference type="EMBL" id="MBB1251801.1"/>
    </source>
</evidence>
<feature type="transmembrane region" description="Helical" evidence="1">
    <location>
        <begin position="107"/>
        <end position="130"/>
    </location>
</feature>
<dbReference type="EMBL" id="JABJWZ010000001">
    <property type="protein sequence ID" value="MBB1251801.1"/>
    <property type="molecule type" value="Genomic_DNA"/>
</dbReference>
<evidence type="ECO:0000313" key="3">
    <source>
        <dbReference type="Proteomes" id="UP000525686"/>
    </source>
</evidence>
<protein>
    <submittedName>
        <fullName evidence="2">Uncharacterized protein</fullName>
    </submittedName>
</protein>
<feature type="transmembrane region" description="Helical" evidence="1">
    <location>
        <begin position="80"/>
        <end position="100"/>
    </location>
</feature>
<dbReference type="AlphaFoldDB" id="A0A7W3ZKX5"/>
<feature type="transmembrane region" description="Helical" evidence="1">
    <location>
        <begin position="21"/>
        <end position="42"/>
    </location>
</feature>
<evidence type="ECO:0000256" key="1">
    <source>
        <dbReference type="SAM" id="Phobius"/>
    </source>
</evidence>
<dbReference type="Proteomes" id="UP000525686">
    <property type="component" value="Unassembled WGS sequence"/>
</dbReference>
<gene>
    <name evidence="2" type="ORF">H3146_00250</name>
</gene>
<organism evidence="2 3">
    <name type="scientific">Streptomyces alkaliterrae</name>
    <dbReference type="NCBI Taxonomy" id="2213162"/>
    <lineage>
        <taxon>Bacteria</taxon>
        <taxon>Bacillati</taxon>
        <taxon>Actinomycetota</taxon>
        <taxon>Actinomycetes</taxon>
        <taxon>Kitasatosporales</taxon>
        <taxon>Streptomycetaceae</taxon>
        <taxon>Streptomyces</taxon>
    </lineage>
</organism>
<dbReference type="RefSeq" id="WP_181353154.1">
    <property type="nucleotide sequence ID" value="NZ_JABJWZ010000001.1"/>
</dbReference>
<keyword evidence="1" id="KW-0472">Membrane</keyword>
<keyword evidence="1" id="KW-1133">Transmembrane helix</keyword>
<keyword evidence="1" id="KW-0812">Transmembrane</keyword>
<accession>A0A7W3ZKX5</accession>
<sequence length="174" mass="18023">MTTLRHQTGRRATEESGALTLGAALMALAGVGFIGYAVIFFVRNFTDSFLELGIGPNEVSVGKSEIEAFSPSLYEYISHLHIAVSGFIAAAGLATAVLAWKGVRQGLLWAYVTAVAVPVLGLAVALPAHYPYGLDTIGHLGLIYLATVIFVVGAAIALKPVLAAQSGSRPPAGS</sequence>
<reference evidence="3" key="1">
    <citation type="submission" date="2020-05" db="EMBL/GenBank/DDBJ databases">
        <title>Classification of alakaliphilic streptomycetes isolated from an alkaline soil next to Lonar Crater, India and a proposal for the recognition of Streptomyces alkaliterrae sp. nov.</title>
        <authorList>
            <person name="Golinska P."/>
        </authorList>
    </citation>
    <scope>NUCLEOTIDE SEQUENCE [LARGE SCALE GENOMIC DNA]</scope>
    <source>
        <strain evidence="3">OF3</strain>
    </source>
</reference>
<feature type="transmembrane region" description="Helical" evidence="1">
    <location>
        <begin position="142"/>
        <end position="162"/>
    </location>
</feature>
<name>A0A7W3ZKX5_9ACTN</name>